<evidence type="ECO:0000256" key="1">
    <source>
        <dbReference type="ARBA" id="ARBA00022737"/>
    </source>
</evidence>
<dbReference type="SMART" id="SM00248">
    <property type="entry name" value="ANK"/>
    <property type="match status" value="7"/>
</dbReference>
<feature type="repeat" description="ANK" evidence="3">
    <location>
        <begin position="815"/>
        <end position="847"/>
    </location>
</feature>
<protein>
    <submittedName>
        <fullName evidence="6">Ankyrin repeat protein</fullName>
    </submittedName>
</protein>
<feature type="repeat" description="ANK" evidence="3">
    <location>
        <begin position="581"/>
        <end position="613"/>
    </location>
</feature>
<keyword evidence="1" id="KW-0677">Repeat</keyword>
<dbReference type="Pfam" id="PF12796">
    <property type="entry name" value="Ank_2"/>
    <property type="match status" value="2"/>
</dbReference>
<dbReference type="InterPro" id="IPR056884">
    <property type="entry name" value="NPHP3-like_N"/>
</dbReference>
<dbReference type="InterPro" id="IPR002110">
    <property type="entry name" value="Ankyrin_rpt"/>
</dbReference>
<dbReference type="SUPFAM" id="SSF48403">
    <property type="entry name" value="Ankyrin repeat"/>
    <property type="match status" value="1"/>
</dbReference>
<evidence type="ECO:0000313" key="7">
    <source>
        <dbReference type="Proteomes" id="UP001281614"/>
    </source>
</evidence>
<comment type="caution">
    <text evidence="6">The sequence shown here is derived from an EMBL/GenBank/DDBJ whole genome shotgun (WGS) entry which is preliminary data.</text>
</comment>
<feature type="repeat" description="ANK" evidence="3">
    <location>
        <begin position="509"/>
        <end position="532"/>
    </location>
</feature>
<dbReference type="PROSITE" id="PS50297">
    <property type="entry name" value="ANK_REP_REGION"/>
    <property type="match status" value="5"/>
</dbReference>
<dbReference type="Gene3D" id="3.40.50.300">
    <property type="entry name" value="P-loop containing nucleotide triphosphate hydrolases"/>
    <property type="match status" value="1"/>
</dbReference>
<dbReference type="Pfam" id="PF00023">
    <property type="entry name" value="Ank"/>
    <property type="match status" value="1"/>
</dbReference>
<evidence type="ECO:0000313" key="6">
    <source>
        <dbReference type="EMBL" id="KAK2752941.1"/>
    </source>
</evidence>
<evidence type="ECO:0000256" key="3">
    <source>
        <dbReference type="PROSITE-ProRule" id="PRU00023"/>
    </source>
</evidence>
<dbReference type="Pfam" id="PF24883">
    <property type="entry name" value="NPHP3_N"/>
    <property type="match status" value="1"/>
</dbReference>
<feature type="repeat" description="ANK" evidence="3">
    <location>
        <begin position="548"/>
        <end position="580"/>
    </location>
</feature>
<evidence type="ECO:0000256" key="2">
    <source>
        <dbReference type="ARBA" id="ARBA00023043"/>
    </source>
</evidence>
<gene>
    <name evidence="6" type="ORF">CKAH01_06182</name>
</gene>
<feature type="repeat" description="ANK" evidence="3">
    <location>
        <begin position="779"/>
        <end position="814"/>
    </location>
</feature>
<dbReference type="PANTHER" id="PTHR24180:SF45">
    <property type="entry name" value="POLY [ADP-RIBOSE] POLYMERASE TANKYRASE"/>
    <property type="match status" value="1"/>
</dbReference>
<dbReference type="Gene3D" id="1.25.40.20">
    <property type="entry name" value="Ankyrin repeat-containing domain"/>
    <property type="match status" value="4"/>
</dbReference>
<dbReference type="EMBL" id="VYYT01000245">
    <property type="protein sequence ID" value="KAK2752941.1"/>
    <property type="molecule type" value="Genomic_DNA"/>
</dbReference>
<organism evidence="6 7">
    <name type="scientific">Colletotrichum kahawae</name>
    <name type="common">Coffee berry disease fungus</name>
    <dbReference type="NCBI Taxonomy" id="34407"/>
    <lineage>
        <taxon>Eukaryota</taxon>
        <taxon>Fungi</taxon>
        <taxon>Dikarya</taxon>
        <taxon>Ascomycota</taxon>
        <taxon>Pezizomycotina</taxon>
        <taxon>Sordariomycetes</taxon>
        <taxon>Hypocreomycetidae</taxon>
        <taxon>Glomerellales</taxon>
        <taxon>Glomerellaceae</taxon>
        <taxon>Colletotrichum</taxon>
        <taxon>Colletotrichum gloeosporioides species complex</taxon>
    </lineage>
</organism>
<dbReference type="PRINTS" id="PR01415">
    <property type="entry name" value="ANKYRIN"/>
</dbReference>
<accession>A0AAD9Y970</accession>
<feature type="region of interest" description="Disordered" evidence="4">
    <location>
        <begin position="727"/>
        <end position="755"/>
    </location>
</feature>
<evidence type="ECO:0000259" key="5">
    <source>
        <dbReference type="Pfam" id="PF24883"/>
    </source>
</evidence>
<reference evidence="6" key="1">
    <citation type="submission" date="2023-02" db="EMBL/GenBank/DDBJ databases">
        <title>Colletotrichum kahawae CIFC_Que2 genome sequencing and assembly.</title>
        <authorList>
            <person name="Baroncelli R."/>
        </authorList>
    </citation>
    <scope>NUCLEOTIDE SEQUENCE</scope>
    <source>
        <strain evidence="6">CIFC_Que2</strain>
    </source>
</reference>
<dbReference type="InterPro" id="IPR027417">
    <property type="entry name" value="P-loop_NTPase"/>
</dbReference>
<keyword evidence="2 3" id="KW-0040">ANK repeat</keyword>
<proteinExistence type="predicted"/>
<feature type="compositionally biased region" description="Basic and acidic residues" evidence="4">
    <location>
        <begin position="727"/>
        <end position="739"/>
    </location>
</feature>
<sequence length="911" mass="101205">MEDLDDDAAAFLKAIFVTDARDDKSALISAKGERTPGTCTWLLETIAYKTWLNTRCFGLWIIGGPGMGKSMLSIFLIEKLEEVVKSSSSVGSVIYFFCDNRCANKAGSTNILRGLIWQLASKNKNLIKHALSAHKVIGGRFEELIDINLLRQIFKDMVRDPDAGYTYCIIDGLDECPSHSNRHVVNCFSSISTTRFKPIILSRLLDESNASRLANFVRLRLDPDSEQEVKKDLQAFIRRLSNEGRYPPALRQHVHDVFLRKSEGRFLWASLAAQEIKYMALSKIRAHVNGLDFGLHGIYSMIMGRIDTPYSTYVHQLLSAVTVSYEPLSLDDAALLSGLPRSSEVMNTCLDQCGRLLVIEYSWERRARILRLGHESVKDYLLRKPNDLDQDLESNCAQLQGLHVEIAGACLHIIASDPSRTRSEENKGFTTRYAWSYFSCHIKESGNAFSTLLPGLLGYFEPGRLFSFPKPKDLDRMIHIASYVGAVAVVNHILNGRMGHYEGLRKTYRQMTPLHIAVRYDNTEVVRTLLQRLNFIPRDWSVSPTNDDGDTPLHIAATVGSVDSIQALLEFKADANLRNPKEETPLHQAVDNFNLQAAQLLVSGGAEVSARDWYGRTPLFLAVYRSNTAGGLDNRSDGSSHPDTVSMMKCLLEAHCNVNQGNELGVSPLHLAVQRTYVTETSLLLDWGANPDIATDWGFRPLHYITGQDLFDLDKYRARGRISKPLSLDDQRKKDAERHARSRKSHCNGTGPEGDLSKVREIVGCFKAHGADLNAPASDGVTPLMCCAYLESPRCLEVAKCLLAAGVDMDAQDNDGNSCLHLAVEECNRSLVAALVDGGADKTLQNKMGWTPLDLILGFPEFWGVLEREVKPGPDFEEATVDDLETVIEVVDDMPSGSSAQLDMTSGVVAM</sequence>
<dbReference type="SUPFAM" id="SSF52540">
    <property type="entry name" value="P-loop containing nucleoside triphosphate hydrolases"/>
    <property type="match status" value="1"/>
</dbReference>
<dbReference type="PROSITE" id="PS50088">
    <property type="entry name" value="ANK_REPEAT"/>
    <property type="match status" value="6"/>
</dbReference>
<evidence type="ECO:0000256" key="4">
    <source>
        <dbReference type="SAM" id="MobiDB-lite"/>
    </source>
</evidence>
<name>A0AAD9Y970_COLKA</name>
<keyword evidence="7" id="KW-1185">Reference proteome</keyword>
<dbReference type="AlphaFoldDB" id="A0AAD9Y970"/>
<dbReference type="InterPro" id="IPR051637">
    <property type="entry name" value="Ank_repeat_dom-contain_49"/>
</dbReference>
<feature type="domain" description="Nephrocystin 3-like N-terminal" evidence="5">
    <location>
        <begin position="37"/>
        <end position="203"/>
    </location>
</feature>
<dbReference type="Proteomes" id="UP001281614">
    <property type="component" value="Unassembled WGS sequence"/>
</dbReference>
<dbReference type="PANTHER" id="PTHR24180">
    <property type="entry name" value="CYCLIN-DEPENDENT KINASE INHIBITOR 2C-RELATED"/>
    <property type="match status" value="1"/>
</dbReference>
<dbReference type="InterPro" id="IPR036770">
    <property type="entry name" value="Ankyrin_rpt-contain_sf"/>
</dbReference>
<feature type="repeat" description="ANK" evidence="3">
    <location>
        <begin position="664"/>
        <end position="696"/>
    </location>
</feature>